<proteinExistence type="predicted"/>
<feature type="transmembrane region" description="Helical" evidence="1">
    <location>
        <begin position="54"/>
        <end position="72"/>
    </location>
</feature>
<dbReference type="EMBL" id="GBRH01188267">
    <property type="protein sequence ID" value="JAE09629.1"/>
    <property type="molecule type" value="Transcribed_RNA"/>
</dbReference>
<evidence type="ECO:0000313" key="2">
    <source>
        <dbReference type="EMBL" id="JAE09629.1"/>
    </source>
</evidence>
<reference evidence="2" key="2">
    <citation type="journal article" date="2015" name="Data Brief">
        <title>Shoot transcriptome of the giant reed, Arundo donax.</title>
        <authorList>
            <person name="Barrero R.A."/>
            <person name="Guerrero F.D."/>
            <person name="Moolhuijzen P."/>
            <person name="Goolsby J.A."/>
            <person name="Tidwell J."/>
            <person name="Bellgard S.E."/>
            <person name="Bellgard M.I."/>
        </authorList>
    </citation>
    <scope>NUCLEOTIDE SEQUENCE</scope>
    <source>
        <tissue evidence="2">Shoot tissue taken approximately 20 cm above the soil surface</tissue>
    </source>
</reference>
<dbReference type="AlphaFoldDB" id="A0A0A9FEK5"/>
<keyword evidence="1" id="KW-0472">Membrane</keyword>
<organism evidence="2">
    <name type="scientific">Arundo donax</name>
    <name type="common">Giant reed</name>
    <name type="synonym">Donax arundinaceus</name>
    <dbReference type="NCBI Taxonomy" id="35708"/>
    <lineage>
        <taxon>Eukaryota</taxon>
        <taxon>Viridiplantae</taxon>
        <taxon>Streptophyta</taxon>
        <taxon>Embryophyta</taxon>
        <taxon>Tracheophyta</taxon>
        <taxon>Spermatophyta</taxon>
        <taxon>Magnoliopsida</taxon>
        <taxon>Liliopsida</taxon>
        <taxon>Poales</taxon>
        <taxon>Poaceae</taxon>
        <taxon>PACMAD clade</taxon>
        <taxon>Arundinoideae</taxon>
        <taxon>Arundineae</taxon>
        <taxon>Arundo</taxon>
    </lineage>
</organism>
<sequence length="76" mass="8947">MCHLGYRSPYIFITITTLTITNTFPFFLSIHFFIFFLFFVGSCGFHLKLYPTFLGLKSFDVVVVLFLLVYPFPFQN</sequence>
<accession>A0A0A9FEK5</accession>
<feature type="transmembrane region" description="Helical" evidence="1">
    <location>
        <begin position="26"/>
        <end position="47"/>
    </location>
</feature>
<keyword evidence="1" id="KW-0812">Transmembrane</keyword>
<protein>
    <submittedName>
        <fullName evidence="2">Uncharacterized protein</fullName>
    </submittedName>
</protein>
<name>A0A0A9FEK5_ARUDO</name>
<reference evidence="2" key="1">
    <citation type="submission" date="2014-09" db="EMBL/GenBank/DDBJ databases">
        <authorList>
            <person name="Magalhaes I.L.F."/>
            <person name="Oliveira U."/>
            <person name="Santos F.R."/>
            <person name="Vidigal T.H.D.A."/>
            <person name="Brescovit A.D."/>
            <person name="Santos A.J."/>
        </authorList>
    </citation>
    <scope>NUCLEOTIDE SEQUENCE</scope>
    <source>
        <tissue evidence="2">Shoot tissue taken approximately 20 cm above the soil surface</tissue>
    </source>
</reference>
<evidence type="ECO:0000256" key="1">
    <source>
        <dbReference type="SAM" id="Phobius"/>
    </source>
</evidence>
<keyword evidence="1" id="KW-1133">Transmembrane helix</keyword>